<dbReference type="Proteomes" id="UP001295740">
    <property type="component" value="Unassembled WGS sequence"/>
</dbReference>
<name>A0AAI8VY84_9PEZI</name>
<comment type="caution">
    <text evidence="1">The sequence shown here is derived from an EMBL/GenBank/DDBJ whole genome shotgun (WGS) entry which is preliminary data.</text>
</comment>
<evidence type="ECO:0000313" key="1">
    <source>
        <dbReference type="EMBL" id="CAJ2513267.1"/>
    </source>
</evidence>
<gene>
    <name evidence="1" type="ORF">KHLLAP_LOCUS13735</name>
</gene>
<organism evidence="1 2">
    <name type="scientific">Anthostomella pinea</name>
    <dbReference type="NCBI Taxonomy" id="933095"/>
    <lineage>
        <taxon>Eukaryota</taxon>
        <taxon>Fungi</taxon>
        <taxon>Dikarya</taxon>
        <taxon>Ascomycota</taxon>
        <taxon>Pezizomycotina</taxon>
        <taxon>Sordariomycetes</taxon>
        <taxon>Xylariomycetidae</taxon>
        <taxon>Xylariales</taxon>
        <taxon>Xylariaceae</taxon>
        <taxon>Anthostomella</taxon>
    </lineage>
</organism>
<reference evidence="1" key="1">
    <citation type="submission" date="2023-10" db="EMBL/GenBank/DDBJ databases">
        <authorList>
            <person name="Hackl T."/>
        </authorList>
    </citation>
    <scope>NUCLEOTIDE SEQUENCE</scope>
</reference>
<protein>
    <submittedName>
        <fullName evidence="1">Uu.00g013860.m01.CDS01</fullName>
    </submittedName>
</protein>
<keyword evidence="2" id="KW-1185">Reference proteome</keyword>
<evidence type="ECO:0000313" key="2">
    <source>
        <dbReference type="Proteomes" id="UP001295740"/>
    </source>
</evidence>
<accession>A0AAI8VY84</accession>
<proteinExistence type="predicted"/>
<sequence>MAPHFPCEVWAMVLESLSSRRDLIAFIGASKVFQQAYSERREKANAAIIQNTFGDECALSHALAIVRWSDIDQCEVDASLLDKIECHLISYIRGNEAIELRPVEFVALDKLHETYSKFIDHFARTPISIHSAEGQQHMVYCALSDVTQPPYLEHPPMSTSVERARSISAFCRYELFSRGSRAYIEHPGDDLRDPQGPDFYRSLKMLCLQERCVPGTFRPTRQWRDHLDKSVFISRRRLGLRRWHDLWRTP</sequence>
<dbReference type="EMBL" id="CAUWAG010000020">
    <property type="protein sequence ID" value="CAJ2513267.1"/>
    <property type="molecule type" value="Genomic_DNA"/>
</dbReference>
<dbReference type="AlphaFoldDB" id="A0AAI8VY84"/>